<keyword evidence="11" id="KW-0325">Glycoprotein</keyword>
<dbReference type="SUPFAM" id="SSF53756">
    <property type="entry name" value="UDP-Glycosyltransferase/glycogen phosphorylase"/>
    <property type="match status" value="1"/>
</dbReference>
<evidence type="ECO:0000313" key="15">
    <source>
        <dbReference type="EMBL" id="VVD05163.1"/>
    </source>
</evidence>
<evidence type="ECO:0000313" key="16">
    <source>
        <dbReference type="Proteomes" id="UP000324832"/>
    </source>
</evidence>
<keyword evidence="5 12" id="KW-0808">Transferase</keyword>
<keyword evidence="6 12" id="KW-0812">Transmembrane</keyword>
<comment type="pathway">
    <text evidence="2">Protein modification; protein glycosylation.</text>
</comment>
<dbReference type="InterPro" id="IPR038577">
    <property type="entry name" value="GT10-like_C_sf"/>
</dbReference>
<sequence length="311" mass="36003">MMINKAPTLKLHDTTPSVTSAAARITALVTDTHNATDATQQEYDMHYILLWSDPEHSPFKEFGEGQALFERSNCSYVNCFVTSDRNYLDDYTQFEVVAFNGPDLPVLRSTNNLPKRRARSQKYVYVNMEAAATYPLCSHIWNRYFNWTWTYRLDSDIVWRYFVIRNSSGHVVGPSASMTWMNLTDMKPIDVQLKVKLSRKRKAAAWFVSNCNTASLREHVVKEIQELMLALGLRLDVYGECGRSSCPVTSMKYCLKQLEKQYYFYFAFENSISEDYVTEKVLHALKHNTVPVVDFSRLALTWMRVNSDPKN</sequence>
<dbReference type="Pfam" id="PF17039">
    <property type="entry name" value="Glyco_tran_10_N"/>
    <property type="match status" value="1"/>
</dbReference>
<keyword evidence="7" id="KW-0735">Signal-anchor</keyword>
<keyword evidence="4 12" id="KW-0328">Glycosyltransferase</keyword>
<dbReference type="Proteomes" id="UP000324832">
    <property type="component" value="Unassembled WGS sequence"/>
</dbReference>
<gene>
    <name evidence="15" type="ORF">LSINAPIS_LOCUS14756</name>
</gene>
<dbReference type="InterPro" id="IPR031481">
    <property type="entry name" value="Glyco_tran_10_N"/>
</dbReference>
<evidence type="ECO:0000256" key="8">
    <source>
        <dbReference type="ARBA" id="ARBA00022989"/>
    </source>
</evidence>
<dbReference type="PANTHER" id="PTHR48438">
    <property type="entry name" value="ALPHA-(1,3)-FUCOSYLTRANSFERASE C-RELATED"/>
    <property type="match status" value="1"/>
</dbReference>
<evidence type="ECO:0000256" key="5">
    <source>
        <dbReference type="ARBA" id="ARBA00022679"/>
    </source>
</evidence>
<evidence type="ECO:0000256" key="3">
    <source>
        <dbReference type="ARBA" id="ARBA00008919"/>
    </source>
</evidence>
<dbReference type="Pfam" id="PF00852">
    <property type="entry name" value="Glyco_transf_10"/>
    <property type="match status" value="1"/>
</dbReference>
<name>A0A5E4R6D8_9NEOP</name>
<keyword evidence="10" id="KW-0472">Membrane</keyword>
<dbReference type="InterPro" id="IPR055270">
    <property type="entry name" value="Glyco_tran_10_C"/>
</dbReference>
<feature type="domain" description="Fucosyltransferase C-terminal" evidence="13">
    <location>
        <begin position="198"/>
        <end position="293"/>
    </location>
</feature>
<dbReference type="Gene3D" id="3.40.50.11660">
    <property type="entry name" value="Glycosyl transferase family 10, C-terminal domain"/>
    <property type="match status" value="1"/>
</dbReference>
<evidence type="ECO:0000256" key="2">
    <source>
        <dbReference type="ARBA" id="ARBA00004922"/>
    </source>
</evidence>
<dbReference type="PANTHER" id="PTHR48438:SF1">
    <property type="entry name" value="ALPHA-(1,3)-FUCOSYLTRANSFERASE C-RELATED"/>
    <property type="match status" value="1"/>
</dbReference>
<evidence type="ECO:0000259" key="14">
    <source>
        <dbReference type="Pfam" id="PF17039"/>
    </source>
</evidence>
<evidence type="ECO:0000259" key="13">
    <source>
        <dbReference type="Pfam" id="PF00852"/>
    </source>
</evidence>
<dbReference type="UniPathway" id="UPA00378"/>
<keyword evidence="8" id="KW-1133">Transmembrane helix</keyword>
<dbReference type="GO" id="GO:0032580">
    <property type="term" value="C:Golgi cisterna membrane"/>
    <property type="evidence" value="ECO:0007669"/>
    <property type="project" value="UniProtKB-SubCell"/>
</dbReference>
<evidence type="ECO:0000256" key="4">
    <source>
        <dbReference type="ARBA" id="ARBA00022676"/>
    </source>
</evidence>
<keyword evidence="16" id="KW-1185">Reference proteome</keyword>
<keyword evidence="9 12" id="KW-0333">Golgi apparatus</keyword>
<evidence type="ECO:0000256" key="6">
    <source>
        <dbReference type="ARBA" id="ARBA00022692"/>
    </source>
</evidence>
<organism evidence="15 16">
    <name type="scientific">Leptidea sinapis</name>
    <dbReference type="NCBI Taxonomy" id="189913"/>
    <lineage>
        <taxon>Eukaryota</taxon>
        <taxon>Metazoa</taxon>
        <taxon>Ecdysozoa</taxon>
        <taxon>Arthropoda</taxon>
        <taxon>Hexapoda</taxon>
        <taxon>Insecta</taxon>
        <taxon>Pterygota</taxon>
        <taxon>Neoptera</taxon>
        <taxon>Endopterygota</taxon>
        <taxon>Lepidoptera</taxon>
        <taxon>Glossata</taxon>
        <taxon>Ditrysia</taxon>
        <taxon>Papilionoidea</taxon>
        <taxon>Pieridae</taxon>
        <taxon>Dismorphiinae</taxon>
        <taxon>Leptidea</taxon>
    </lineage>
</organism>
<evidence type="ECO:0000256" key="11">
    <source>
        <dbReference type="ARBA" id="ARBA00023180"/>
    </source>
</evidence>
<reference evidence="15 16" key="1">
    <citation type="submission" date="2017-07" db="EMBL/GenBank/DDBJ databases">
        <authorList>
            <person name="Talla V."/>
            <person name="Backstrom N."/>
        </authorList>
    </citation>
    <scope>NUCLEOTIDE SEQUENCE [LARGE SCALE GENOMIC DNA]</scope>
</reference>
<comment type="similarity">
    <text evidence="3 12">Belongs to the glycosyltransferase 10 family.</text>
</comment>
<comment type="subcellular location">
    <subcellularLocation>
        <location evidence="1 12">Golgi apparatus</location>
        <location evidence="1 12">Golgi stack membrane</location>
        <topology evidence="1 12">Single-pass type II membrane protein</topology>
    </subcellularLocation>
</comment>
<evidence type="ECO:0000256" key="12">
    <source>
        <dbReference type="RuleBase" id="RU003832"/>
    </source>
</evidence>
<dbReference type="InterPro" id="IPR001503">
    <property type="entry name" value="Glyco_trans_10"/>
</dbReference>
<dbReference type="EC" id="2.4.1.-" evidence="12"/>
<evidence type="ECO:0000256" key="1">
    <source>
        <dbReference type="ARBA" id="ARBA00004447"/>
    </source>
</evidence>
<accession>A0A5E4R6D8</accession>
<dbReference type="GO" id="GO:0008417">
    <property type="term" value="F:fucosyltransferase activity"/>
    <property type="evidence" value="ECO:0007669"/>
    <property type="project" value="InterPro"/>
</dbReference>
<evidence type="ECO:0000256" key="9">
    <source>
        <dbReference type="ARBA" id="ARBA00023034"/>
    </source>
</evidence>
<dbReference type="EMBL" id="FZQP02006937">
    <property type="protein sequence ID" value="VVD05163.1"/>
    <property type="molecule type" value="Genomic_DNA"/>
</dbReference>
<proteinExistence type="inferred from homology"/>
<evidence type="ECO:0000256" key="10">
    <source>
        <dbReference type="ARBA" id="ARBA00023136"/>
    </source>
</evidence>
<feature type="domain" description="Fucosyltransferase N-terminal" evidence="14">
    <location>
        <begin position="46"/>
        <end position="161"/>
    </location>
</feature>
<dbReference type="AlphaFoldDB" id="A0A5E4R6D8"/>
<evidence type="ECO:0000256" key="7">
    <source>
        <dbReference type="ARBA" id="ARBA00022968"/>
    </source>
</evidence>
<protein>
    <recommendedName>
        <fullName evidence="12">Fucosyltransferase</fullName>
        <ecNumber evidence="12">2.4.1.-</ecNumber>
    </recommendedName>
</protein>